<dbReference type="Proteomes" id="UP000886803">
    <property type="component" value="Unassembled WGS sequence"/>
</dbReference>
<dbReference type="PANTHER" id="PTHR18895:SF74">
    <property type="entry name" value="MTRF1L RELEASE FACTOR GLUTAMINE METHYLTRANSFERASE"/>
    <property type="match status" value="1"/>
</dbReference>
<dbReference type="InterPro" id="IPR050320">
    <property type="entry name" value="N5-glutamine_MTase"/>
</dbReference>
<dbReference type="InterPro" id="IPR029063">
    <property type="entry name" value="SAM-dependent_MTases_sf"/>
</dbReference>
<dbReference type="InterPro" id="IPR002052">
    <property type="entry name" value="DNA_methylase_N6_adenine_CS"/>
</dbReference>
<dbReference type="Pfam" id="PF05175">
    <property type="entry name" value="MTS"/>
    <property type="match status" value="1"/>
</dbReference>
<dbReference type="GO" id="GO:0102559">
    <property type="term" value="F:peptide chain release factor N(5)-glutamine methyltransferase activity"/>
    <property type="evidence" value="ECO:0007669"/>
    <property type="project" value="UniProtKB-EC"/>
</dbReference>
<evidence type="ECO:0000259" key="7">
    <source>
        <dbReference type="Pfam" id="PF17827"/>
    </source>
</evidence>
<sequence length="296" mass="31298">MCELAGMPARAALRAVAKALAGAGVPDAAFDARELCRFVTGRDPRLDDTPLTADIAARLAGLAARRAAREPLQYLLGSWDFLDFTLAVGPGVLCPRADSEVVCEAALDCLRADGKPDPVVYDLCAGSGCLGLGIKRFWGGARVTCVENSPEALRYLRRNAVEALGGAAVEVLQADVLADAKQAAPESLDGIIANPPYLTGEEMAALMPETAHEPAAALDGGPDGLRFYRCLLTDWQRPLRPGGWLVLEIGCDQAADVCRLAQAAGWQQIAVRRDYGGNDRAVTLRKAGKTVEKSGL</sequence>
<evidence type="ECO:0000313" key="8">
    <source>
        <dbReference type="EMBL" id="HJB42623.1"/>
    </source>
</evidence>
<dbReference type="CDD" id="cd02440">
    <property type="entry name" value="AdoMet_MTases"/>
    <property type="match status" value="1"/>
</dbReference>
<evidence type="ECO:0000256" key="4">
    <source>
        <dbReference type="ARBA" id="ARBA00048391"/>
    </source>
</evidence>
<comment type="caution">
    <text evidence="5">Lacks conserved residue(s) required for the propagation of feature annotation.</text>
</comment>
<comment type="similarity">
    <text evidence="5">Belongs to the protein N5-glutamine methyltransferase family. PrmC subfamily.</text>
</comment>
<dbReference type="EC" id="2.1.1.297" evidence="5"/>
<feature type="domain" description="Methyltransferase small" evidence="6">
    <location>
        <begin position="112"/>
        <end position="204"/>
    </location>
</feature>
<feature type="binding site" evidence="5">
    <location>
        <position position="147"/>
    </location>
    <ligand>
        <name>S-adenosyl-L-methionine</name>
        <dbReference type="ChEBI" id="CHEBI:59789"/>
    </ligand>
</feature>
<evidence type="ECO:0000256" key="5">
    <source>
        <dbReference type="HAMAP-Rule" id="MF_02126"/>
    </source>
</evidence>
<protein>
    <recommendedName>
        <fullName evidence="5">Release factor glutamine methyltransferase</fullName>
        <shortName evidence="5">RF MTase</shortName>
        <ecNumber evidence="5">2.1.1.297</ecNumber>
    </recommendedName>
    <alternativeName>
        <fullName evidence="5">N5-glutamine methyltransferase PrmC</fullName>
    </alternativeName>
    <alternativeName>
        <fullName evidence="5">Protein-(glutamine-N5) MTase PrmC</fullName>
    </alternativeName>
    <alternativeName>
        <fullName evidence="5">Protein-glutamine N-methyltransferase PrmC</fullName>
    </alternativeName>
</protein>
<organism evidence="8 9">
    <name type="scientific">Candidatus Gemmiger avicola</name>
    <dbReference type="NCBI Taxonomy" id="2838605"/>
    <lineage>
        <taxon>Bacteria</taxon>
        <taxon>Bacillati</taxon>
        <taxon>Bacillota</taxon>
        <taxon>Clostridia</taxon>
        <taxon>Eubacteriales</taxon>
        <taxon>Gemmiger</taxon>
    </lineage>
</organism>
<evidence type="ECO:0000256" key="1">
    <source>
        <dbReference type="ARBA" id="ARBA00022603"/>
    </source>
</evidence>
<keyword evidence="2 5" id="KW-0808">Transferase</keyword>
<evidence type="ECO:0000256" key="3">
    <source>
        <dbReference type="ARBA" id="ARBA00022691"/>
    </source>
</evidence>
<dbReference type="Gene3D" id="3.40.50.150">
    <property type="entry name" value="Vaccinia Virus protein VP39"/>
    <property type="match status" value="1"/>
</dbReference>
<dbReference type="InterPro" id="IPR040758">
    <property type="entry name" value="PrmC_N"/>
</dbReference>
<dbReference type="InterPro" id="IPR004556">
    <property type="entry name" value="HemK-like"/>
</dbReference>
<dbReference type="Pfam" id="PF17827">
    <property type="entry name" value="PrmC_N"/>
    <property type="match status" value="1"/>
</dbReference>
<dbReference type="InterPro" id="IPR019874">
    <property type="entry name" value="RF_methyltr_PrmC"/>
</dbReference>
<dbReference type="HAMAP" id="MF_02126">
    <property type="entry name" value="RF_methyltr_PrmC"/>
    <property type="match status" value="1"/>
</dbReference>
<comment type="caution">
    <text evidence="8">The sequence shown here is derived from an EMBL/GenBank/DDBJ whole genome shotgun (WGS) entry which is preliminary data.</text>
</comment>
<proteinExistence type="inferred from homology"/>
<dbReference type="NCBIfam" id="TIGR03534">
    <property type="entry name" value="RF_mod_PrmC"/>
    <property type="match status" value="1"/>
</dbReference>
<keyword evidence="1 5" id="KW-0489">Methyltransferase</keyword>
<dbReference type="Gene3D" id="1.10.8.10">
    <property type="entry name" value="DNA helicase RuvA subunit, C-terminal domain"/>
    <property type="match status" value="1"/>
</dbReference>
<evidence type="ECO:0000313" key="9">
    <source>
        <dbReference type="Proteomes" id="UP000886803"/>
    </source>
</evidence>
<feature type="binding site" evidence="5">
    <location>
        <position position="194"/>
    </location>
    <ligand>
        <name>S-adenosyl-L-methionine</name>
        <dbReference type="ChEBI" id="CHEBI:59789"/>
    </ligand>
</feature>
<evidence type="ECO:0000259" key="6">
    <source>
        <dbReference type="Pfam" id="PF05175"/>
    </source>
</evidence>
<comment type="function">
    <text evidence="5">Methylates the class 1 translation termination release factors RF1/PrfA and RF2/PrfB on the glutamine residue of the universally conserved GGQ motif.</text>
</comment>
<dbReference type="PANTHER" id="PTHR18895">
    <property type="entry name" value="HEMK METHYLTRANSFERASE"/>
    <property type="match status" value="1"/>
</dbReference>
<dbReference type="InterPro" id="IPR007848">
    <property type="entry name" value="Small_mtfrase_dom"/>
</dbReference>
<accession>A0A9D2M968</accession>
<reference evidence="8" key="2">
    <citation type="submission" date="2021-04" db="EMBL/GenBank/DDBJ databases">
        <authorList>
            <person name="Gilroy R."/>
        </authorList>
    </citation>
    <scope>NUCLEOTIDE SEQUENCE</scope>
    <source>
        <strain evidence="8">ChiBcec8-13705</strain>
    </source>
</reference>
<reference evidence="8" key="1">
    <citation type="journal article" date="2021" name="PeerJ">
        <title>Extensive microbial diversity within the chicken gut microbiome revealed by metagenomics and culture.</title>
        <authorList>
            <person name="Gilroy R."/>
            <person name="Ravi A."/>
            <person name="Getino M."/>
            <person name="Pursley I."/>
            <person name="Horton D.L."/>
            <person name="Alikhan N.F."/>
            <person name="Baker D."/>
            <person name="Gharbi K."/>
            <person name="Hall N."/>
            <person name="Watson M."/>
            <person name="Adriaenssens E.M."/>
            <person name="Foster-Nyarko E."/>
            <person name="Jarju S."/>
            <person name="Secka A."/>
            <person name="Antonio M."/>
            <person name="Oren A."/>
            <person name="Chaudhuri R.R."/>
            <person name="La Ragione R."/>
            <person name="Hildebrand F."/>
            <person name="Pallen M.J."/>
        </authorList>
    </citation>
    <scope>NUCLEOTIDE SEQUENCE</scope>
    <source>
        <strain evidence="8">ChiBcec8-13705</strain>
    </source>
</reference>
<dbReference type="NCBIfam" id="TIGR00536">
    <property type="entry name" value="hemK_fam"/>
    <property type="match status" value="1"/>
</dbReference>
<dbReference type="SUPFAM" id="SSF53335">
    <property type="entry name" value="S-adenosyl-L-methionine-dependent methyltransferases"/>
    <property type="match status" value="1"/>
</dbReference>
<comment type="catalytic activity">
    <reaction evidence="4 5">
        <text>L-glutaminyl-[peptide chain release factor] + S-adenosyl-L-methionine = N(5)-methyl-L-glutaminyl-[peptide chain release factor] + S-adenosyl-L-homocysteine + H(+)</text>
        <dbReference type="Rhea" id="RHEA:42896"/>
        <dbReference type="Rhea" id="RHEA-COMP:10271"/>
        <dbReference type="Rhea" id="RHEA-COMP:10272"/>
        <dbReference type="ChEBI" id="CHEBI:15378"/>
        <dbReference type="ChEBI" id="CHEBI:30011"/>
        <dbReference type="ChEBI" id="CHEBI:57856"/>
        <dbReference type="ChEBI" id="CHEBI:59789"/>
        <dbReference type="ChEBI" id="CHEBI:61891"/>
        <dbReference type="EC" id="2.1.1.297"/>
    </reaction>
</comment>
<evidence type="ECO:0000256" key="2">
    <source>
        <dbReference type="ARBA" id="ARBA00022679"/>
    </source>
</evidence>
<dbReference type="GO" id="GO:0003676">
    <property type="term" value="F:nucleic acid binding"/>
    <property type="evidence" value="ECO:0007669"/>
    <property type="project" value="InterPro"/>
</dbReference>
<name>A0A9D2M968_9FIRM</name>
<dbReference type="AlphaFoldDB" id="A0A9D2M968"/>
<feature type="domain" description="Release factor glutamine methyltransferase N-terminal" evidence="7">
    <location>
        <begin position="12"/>
        <end position="77"/>
    </location>
</feature>
<feature type="binding site" evidence="5">
    <location>
        <begin position="194"/>
        <end position="197"/>
    </location>
    <ligand>
        <name>substrate</name>
    </ligand>
</feature>
<keyword evidence="3 5" id="KW-0949">S-adenosyl-L-methionine</keyword>
<gene>
    <name evidence="5 8" type="primary">prmC</name>
    <name evidence="8" type="ORF">H9945_09010</name>
</gene>
<dbReference type="PROSITE" id="PS00092">
    <property type="entry name" value="N6_MTASE"/>
    <property type="match status" value="1"/>
</dbReference>
<dbReference type="GO" id="GO:0032259">
    <property type="term" value="P:methylation"/>
    <property type="evidence" value="ECO:0007669"/>
    <property type="project" value="UniProtKB-KW"/>
</dbReference>
<dbReference type="EMBL" id="DWYG01000152">
    <property type="protein sequence ID" value="HJB42623.1"/>
    <property type="molecule type" value="Genomic_DNA"/>
</dbReference>